<dbReference type="HOGENOM" id="CLU_2328785_0_0_9"/>
<proteinExistence type="predicted"/>
<feature type="transmembrane region" description="Helical" evidence="1">
    <location>
        <begin position="12"/>
        <end position="29"/>
    </location>
</feature>
<evidence type="ECO:0000313" key="3">
    <source>
        <dbReference type="Proteomes" id="UP000016721"/>
    </source>
</evidence>
<keyword evidence="1" id="KW-0812">Transmembrane</keyword>
<dbReference type="PATRIC" id="fig|1294142.3.peg.1135"/>
<reference evidence="2 3" key="1">
    <citation type="journal article" date="2013" name="Genome Announc.">
        <title>Draft Genome Sequence of the Hydrogen- and Ethanol-Producing Bacterium Clostridium intestinale Strain URNW.</title>
        <authorList>
            <person name="Lal S."/>
            <person name="Ramachandran U."/>
            <person name="Zhang X."/>
            <person name="Sparling R."/>
            <person name="Levin D.B."/>
        </authorList>
    </citation>
    <scope>NUCLEOTIDE SEQUENCE [LARGE SCALE GENOMIC DNA]</scope>
    <source>
        <strain evidence="2 3">URNW</strain>
    </source>
</reference>
<gene>
    <name evidence="2" type="ORF">CINTURNW_1135</name>
</gene>
<comment type="caution">
    <text evidence="2">The sequence shown here is derived from an EMBL/GenBank/DDBJ whole genome shotgun (WGS) entry which is preliminary data.</text>
</comment>
<name>U2N7K0_9CLOT</name>
<dbReference type="eggNOG" id="ENOG5032MGA">
    <property type="taxonomic scope" value="Bacteria"/>
</dbReference>
<keyword evidence="3" id="KW-1185">Reference proteome</keyword>
<protein>
    <submittedName>
        <fullName evidence="2">Uncharacterized protein</fullName>
    </submittedName>
</protein>
<dbReference type="EMBL" id="APJA01000011">
    <property type="protein sequence ID" value="ERK31482.1"/>
    <property type="molecule type" value="Genomic_DNA"/>
</dbReference>
<accession>U2N7K0</accession>
<dbReference type="OrthoDB" id="1944343at2"/>
<feature type="transmembrane region" description="Helical" evidence="1">
    <location>
        <begin position="73"/>
        <end position="96"/>
    </location>
</feature>
<dbReference type="AlphaFoldDB" id="U2N7K0"/>
<dbReference type="STRING" id="1294142.CINTURNW_1135"/>
<evidence type="ECO:0000256" key="1">
    <source>
        <dbReference type="SAM" id="Phobius"/>
    </source>
</evidence>
<dbReference type="RefSeq" id="WP_021801161.1">
    <property type="nucleotide sequence ID" value="NZ_KI273145.1"/>
</dbReference>
<evidence type="ECO:0000313" key="2">
    <source>
        <dbReference type="EMBL" id="ERK31482.1"/>
    </source>
</evidence>
<sequence length="98" mass="11215">MERRSHKNLGRFILAFSIIASIFMVFISFRNGDFKENLSNGSLFSTLIFSLICIVLILSGVSMKTKHPEYYRYQVIGAITLLLTVLIIDVIPRVIYLI</sequence>
<organism evidence="2 3">
    <name type="scientific">Clostridium intestinale URNW</name>
    <dbReference type="NCBI Taxonomy" id="1294142"/>
    <lineage>
        <taxon>Bacteria</taxon>
        <taxon>Bacillati</taxon>
        <taxon>Bacillota</taxon>
        <taxon>Clostridia</taxon>
        <taxon>Eubacteriales</taxon>
        <taxon>Clostridiaceae</taxon>
        <taxon>Clostridium</taxon>
    </lineage>
</organism>
<keyword evidence="1" id="KW-1133">Transmembrane helix</keyword>
<dbReference type="Proteomes" id="UP000016721">
    <property type="component" value="Unassembled WGS sequence"/>
</dbReference>
<keyword evidence="1" id="KW-0472">Membrane</keyword>
<feature type="transmembrane region" description="Helical" evidence="1">
    <location>
        <begin position="41"/>
        <end position="61"/>
    </location>
</feature>